<gene>
    <name evidence="2" type="ORF">G4Y52_000991</name>
</gene>
<name>A0A739C1T8_SALER</name>
<protein>
    <submittedName>
        <fullName evidence="2">Uncharacterized protein</fullName>
    </submittedName>
</protein>
<dbReference type="EMBL" id="DAATNN010000004">
    <property type="protein sequence ID" value="HAE9261339.1"/>
    <property type="molecule type" value="Genomic_DNA"/>
</dbReference>
<comment type="caution">
    <text evidence="2">The sequence shown here is derived from an EMBL/GenBank/DDBJ whole genome shotgun (WGS) entry which is preliminary data.</text>
</comment>
<proteinExistence type="predicted"/>
<feature type="region of interest" description="Disordered" evidence="1">
    <location>
        <begin position="137"/>
        <end position="168"/>
    </location>
</feature>
<reference evidence="2" key="1">
    <citation type="journal article" date="2018" name="Genome Biol.">
        <title>SKESA: strategic k-mer extension for scrupulous assemblies.</title>
        <authorList>
            <person name="Souvorov A."/>
            <person name="Agarwala R."/>
            <person name="Lipman D.J."/>
        </authorList>
    </citation>
    <scope>NUCLEOTIDE SEQUENCE</scope>
    <source>
        <strain evidence="2">13-3002</strain>
    </source>
</reference>
<reference evidence="2" key="2">
    <citation type="submission" date="2018-07" db="EMBL/GenBank/DDBJ databases">
        <authorList>
            <consortium name="NCBI Pathogen Detection Project"/>
        </authorList>
    </citation>
    <scope>NUCLEOTIDE SEQUENCE</scope>
    <source>
        <strain evidence="2">13-3002</strain>
    </source>
</reference>
<feature type="compositionally biased region" description="Polar residues" evidence="1">
    <location>
        <begin position="146"/>
        <end position="155"/>
    </location>
</feature>
<sequence>MNINKQFDEMFKRYSAAADAMLAQYMPQSVQADEPAKISWAKQEGFQPEYDPNADQVDWVKKPQPAYNVPDIMKVRGSMSPETFAESFPEYQVKTQHLDELLQQIYQNVLDGNITQQRGEELAYQLMADTYDEALKQGKPQGAGVKSSSEQQTASKVMKGQKIVGATK</sequence>
<evidence type="ECO:0000313" key="2">
    <source>
        <dbReference type="EMBL" id="HAE9261339.1"/>
    </source>
</evidence>
<organism evidence="2">
    <name type="scientific">Salmonella enterica subsp. arizonae serovar 48:z4,z24:-</name>
    <dbReference type="NCBI Taxonomy" id="1967584"/>
    <lineage>
        <taxon>Bacteria</taxon>
        <taxon>Pseudomonadati</taxon>
        <taxon>Pseudomonadota</taxon>
        <taxon>Gammaproteobacteria</taxon>
        <taxon>Enterobacterales</taxon>
        <taxon>Enterobacteriaceae</taxon>
        <taxon>Salmonella</taxon>
    </lineage>
</organism>
<evidence type="ECO:0000256" key="1">
    <source>
        <dbReference type="SAM" id="MobiDB-lite"/>
    </source>
</evidence>
<accession>A0A739C1T8</accession>
<dbReference type="AlphaFoldDB" id="A0A739C1T8"/>